<accession>A0A0L0FND6</accession>
<dbReference type="RefSeq" id="XP_014152217.1">
    <property type="nucleotide sequence ID" value="XM_014296742.1"/>
</dbReference>
<dbReference type="AlphaFoldDB" id="A0A0L0FND6"/>
<proteinExistence type="predicted"/>
<protein>
    <submittedName>
        <fullName evidence="1">Uncharacterized protein</fullName>
    </submittedName>
</protein>
<dbReference type="Proteomes" id="UP000054560">
    <property type="component" value="Unassembled WGS sequence"/>
</dbReference>
<reference evidence="1 2" key="1">
    <citation type="submission" date="2011-02" db="EMBL/GenBank/DDBJ databases">
        <title>The Genome Sequence of Sphaeroforma arctica JP610.</title>
        <authorList>
            <consortium name="The Broad Institute Genome Sequencing Platform"/>
            <person name="Russ C."/>
            <person name="Cuomo C."/>
            <person name="Young S.K."/>
            <person name="Zeng Q."/>
            <person name="Gargeya S."/>
            <person name="Alvarado L."/>
            <person name="Berlin A."/>
            <person name="Chapman S.B."/>
            <person name="Chen Z."/>
            <person name="Freedman E."/>
            <person name="Gellesch M."/>
            <person name="Goldberg J."/>
            <person name="Griggs A."/>
            <person name="Gujja S."/>
            <person name="Heilman E."/>
            <person name="Heiman D."/>
            <person name="Howarth C."/>
            <person name="Mehta T."/>
            <person name="Neiman D."/>
            <person name="Pearson M."/>
            <person name="Roberts A."/>
            <person name="Saif S."/>
            <person name="Shea T."/>
            <person name="Shenoy N."/>
            <person name="Sisk P."/>
            <person name="Stolte C."/>
            <person name="Sykes S."/>
            <person name="White J."/>
            <person name="Yandava C."/>
            <person name="Burger G."/>
            <person name="Gray M.W."/>
            <person name="Holland P.W.H."/>
            <person name="King N."/>
            <person name="Lang F.B.F."/>
            <person name="Roger A.J."/>
            <person name="Ruiz-Trillo I."/>
            <person name="Haas B."/>
            <person name="Nusbaum C."/>
            <person name="Birren B."/>
        </authorList>
    </citation>
    <scope>NUCLEOTIDE SEQUENCE [LARGE SCALE GENOMIC DNA]</scope>
    <source>
        <strain evidence="1 2">JP610</strain>
    </source>
</reference>
<dbReference type="EMBL" id="KQ242513">
    <property type="protein sequence ID" value="KNC78315.1"/>
    <property type="molecule type" value="Genomic_DNA"/>
</dbReference>
<organism evidence="1 2">
    <name type="scientific">Sphaeroforma arctica JP610</name>
    <dbReference type="NCBI Taxonomy" id="667725"/>
    <lineage>
        <taxon>Eukaryota</taxon>
        <taxon>Ichthyosporea</taxon>
        <taxon>Ichthyophonida</taxon>
        <taxon>Sphaeroforma</taxon>
    </lineage>
</organism>
<gene>
    <name evidence="1" type="ORF">SARC_09251</name>
</gene>
<name>A0A0L0FND6_9EUKA</name>
<dbReference type="GeneID" id="25909755"/>
<sequence>MRTLCKAKITSTFKITKDALCHGPMCARRIGHVARKIVEGKTNVRACEHGQALEGTNELTIGTVEAGAVVSTDDVLSSRGRGDMGVEKGRSC</sequence>
<evidence type="ECO:0000313" key="1">
    <source>
        <dbReference type="EMBL" id="KNC78315.1"/>
    </source>
</evidence>
<evidence type="ECO:0000313" key="2">
    <source>
        <dbReference type="Proteomes" id="UP000054560"/>
    </source>
</evidence>
<keyword evidence="2" id="KW-1185">Reference proteome</keyword>